<dbReference type="PANTHER" id="PTHR13693">
    <property type="entry name" value="CLASS II AMINOTRANSFERASE/8-AMINO-7-OXONONANOATE SYNTHASE"/>
    <property type="match status" value="1"/>
</dbReference>
<evidence type="ECO:0000256" key="11">
    <source>
        <dbReference type="ARBA" id="ARBA00047715"/>
    </source>
</evidence>
<comment type="subunit">
    <text evidence="4">Homodimer.</text>
</comment>
<dbReference type="GO" id="GO:0009102">
    <property type="term" value="P:biotin biosynthetic process"/>
    <property type="evidence" value="ECO:0007669"/>
    <property type="project" value="UniProtKB-KW"/>
</dbReference>
<organism evidence="14 15">
    <name type="scientific">Kribbella antiqua</name>
    <dbReference type="NCBI Taxonomy" id="2512217"/>
    <lineage>
        <taxon>Bacteria</taxon>
        <taxon>Bacillati</taxon>
        <taxon>Actinomycetota</taxon>
        <taxon>Actinomycetes</taxon>
        <taxon>Propionibacteriales</taxon>
        <taxon>Kribbellaceae</taxon>
        <taxon>Kribbella</taxon>
    </lineage>
</organism>
<keyword evidence="7" id="KW-0093">Biotin biosynthesis</keyword>
<comment type="cofactor">
    <cofactor evidence="1 12">
        <name>pyridoxal 5'-phosphate</name>
        <dbReference type="ChEBI" id="CHEBI:597326"/>
    </cofactor>
</comment>
<evidence type="ECO:0000313" key="15">
    <source>
        <dbReference type="Proteomes" id="UP000295573"/>
    </source>
</evidence>
<dbReference type="RefSeq" id="WP_132148798.1">
    <property type="nucleotide sequence ID" value="NZ_SLWR01000004.1"/>
</dbReference>
<dbReference type="EC" id="2.3.1.47" evidence="5"/>
<reference evidence="14 15" key="1">
    <citation type="journal article" date="2015" name="Stand. Genomic Sci.">
        <title>Genomic Encyclopedia of Bacterial and Archaeal Type Strains, Phase III: the genomes of soil and plant-associated and newly described type strains.</title>
        <authorList>
            <person name="Whitman W.B."/>
            <person name="Woyke T."/>
            <person name="Klenk H.P."/>
            <person name="Zhou Y."/>
            <person name="Lilburn T.G."/>
            <person name="Beck B.J."/>
            <person name="De Vos P."/>
            <person name="Vandamme P."/>
            <person name="Eisen J.A."/>
            <person name="Garrity G."/>
            <person name="Hugenholtz P."/>
            <person name="Kyrpides N.C."/>
        </authorList>
    </citation>
    <scope>NUCLEOTIDE SEQUENCE [LARGE SCALE GENOMIC DNA]</scope>
    <source>
        <strain evidence="14 15">VKM Ac-2541</strain>
    </source>
</reference>
<accession>A0A4R2ITU7</accession>
<evidence type="ECO:0000256" key="2">
    <source>
        <dbReference type="ARBA" id="ARBA00004746"/>
    </source>
</evidence>
<dbReference type="InterPro" id="IPR004839">
    <property type="entry name" value="Aminotransferase_I/II_large"/>
</dbReference>
<dbReference type="InterPro" id="IPR015424">
    <property type="entry name" value="PyrdxlP-dep_Trfase"/>
</dbReference>
<evidence type="ECO:0000256" key="5">
    <source>
        <dbReference type="ARBA" id="ARBA00013187"/>
    </source>
</evidence>
<dbReference type="Pfam" id="PF00155">
    <property type="entry name" value="Aminotran_1_2"/>
    <property type="match status" value="1"/>
</dbReference>
<dbReference type="OrthoDB" id="9807157at2"/>
<dbReference type="InterPro" id="IPR015422">
    <property type="entry name" value="PyrdxlP-dep_Trfase_small"/>
</dbReference>
<evidence type="ECO:0000256" key="6">
    <source>
        <dbReference type="ARBA" id="ARBA00022679"/>
    </source>
</evidence>
<dbReference type="Gene3D" id="3.90.1150.10">
    <property type="entry name" value="Aspartate Aminotransferase, domain 1"/>
    <property type="match status" value="1"/>
</dbReference>
<comment type="catalytic activity">
    <reaction evidence="11">
        <text>6-carboxyhexanoyl-[ACP] + L-alanine + H(+) = (8S)-8-amino-7-oxononanoate + holo-[ACP] + CO2</text>
        <dbReference type="Rhea" id="RHEA:42288"/>
        <dbReference type="Rhea" id="RHEA-COMP:9685"/>
        <dbReference type="Rhea" id="RHEA-COMP:9955"/>
        <dbReference type="ChEBI" id="CHEBI:15378"/>
        <dbReference type="ChEBI" id="CHEBI:16526"/>
        <dbReference type="ChEBI" id="CHEBI:57972"/>
        <dbReference type="ChEBI" id="CHEBI:64479"/>
        <dbReference type="ChEBI" id="CHEBI:78846"/>
        <dbReference type="ChEBI" id="CHEBI:149468"/>
        <dbReference type="EC" id="2.3.1.47"/>
    </reaction>
</comment>
<keyword evidence="15" id="KW-1185">Reference proteome</keyword>
<dbReference type="Gene3D" id="3.40.640.10">
    <property type="entry name" value="Type I PLP-dependent aspartate aminotransferase-like (Major domain)"/>
    <property type="match status" value="1"/>
</dbReference>
<dbReference type="GO" id="GO:0008710">
    <property type="term" value="F:8-amino-7-oxononanoate synthase activity"/>
    <property type="evidence" value="ECO:0007669"/>
    <property type="project" value="UniProtKB-EC"/>
</dbReference>
<comment type="caution">
    <text evidence="14">The sequence shown here is derived from an EMBL/GenBank/DDBJ whole genome shotgun (WGS) entry which is preliminary data.</text>
</comment>
<feature type="domain" description="Aminotransferase class I/classII large" evidence="13">
    <location>
        <begin position="31"/>
        <end position="365"/>
    </location>
</feature>
<evidence type="ECO:0000256" key="4">
    <source>
        <dbReference type="ARBA" id="ARBA00011738"/>
    </source>
</evidence>
<dbReference type="PROSITE" id="PS00599">
    <property type="entry name" value="AA_TRANSFER_CLASS_2"/>
    <property type="match status" value="1"/>
</dbReference>
<evidence type="ECO:0000256" key="1">
    <source>
        <dbReference type="ARBA" id="ARBA00001933"/>
    </source>
</evidence>
<evidence type="ECO:0000256" key="8">
    <source>
        <dbReference type="ARBA" id="ARBA00022898"/>
    </source>
</evidence>
<dbReference type="InterPro" id="IPR050087">
    <property type="entry name" value="AON_synthase_class-II"/>
</dbReference>
<evidence type="ECO:0000256" key="7">
    <source>
        <dbReference type="ARBA" id="ARBA00022756"/>
    </source>
</evidence>
<evidence type="ECO:0000256" key="10">
    <source>
        <dbReference type="ARBA" id="ARBA00033381"/>
    </source>
</evidence>
<sequence>MLEEWLAPKAAALESRGLTRRLRARAADERLIDLAGNDYLGLASDPRVVQAAVDAVHVWGTGSTASRLVTGTTALHEELESTLAAYTGQESALVFSSGYLANLGVVTALGGPGTVLVSDDHVHASLIDGGRLSRSRVEVVPHNEVGAVEKVLAERNEPHALILTESVFSVLSDEAPLAELAEVALAHNAVLVVDEAHGLGVTGGGRGSVAAAGLAGLDHVIVTMTLSKAMASQGGVVLGPSLLREHLINRARPFIYDTGLNPAACAAALAALAVLQAEPSRPGAIHAAAARLATACAVSPSAGAVVSVPMPGPREAVRAAELCLAAGVRVGSFRPPSVPDGISRLRLTANAGLTAAELDRACDVIPRAIQEVS</sequence>
<dbReference type="PANTHER" id="PTHR13693:SF100">
    <property type="entry name" value="8-AMINO-7-OXONONANOATE SYNTHASE"/>
    <property type="match status" value="1"/>
</dbReference>
<evidence type="ECO:0000256" key="3">
    <source>
        <dbReference type="ARBA" id="ARBA00010008"/>
    </source>
</evidence>
<dbReference type="GO" id="GO:0030170">
    <property type="term" value="F:pyridoxal phosphate binding"/>
    <property type="evidence" value="ECO:0007669"/>
    <property type="project" value="InterPro"/>
</dbReference>
<protein>
    <recommendedName>
        <fullName evidence="5">8-amino-7-oxononanoate synthase</fullName>
        <ecNumber evidence="5">2.3.1.47</ecNumber>
    </recommendedName>
    <alternativeName>
        <fullName evidence="9">7-keto-8-amino-pelargonic acid synthase</fullName>
    </alternativeName>
    <alternativeName>
        <fullName evidence="10">8-amino-7-ketopelargonate synthase</fullName>
    </alternativeName>
</protein>
<dbReference type="EMBL" id="SLWR01000004">
    <property type="protein sequence ID" value="TCO48714.1"/>
    <property type="molecule type" value="Genomic_DNA"/>
</dbReference>
<gene>
    <name evidence="14" type="ORF">EV646_104536</name>
</gene>
<dbReference type="InterPro" id="IPR015421">
    <property type="entry name" value="PyrdxlP-dep_Trfase_major"/>
</dbReference>
<dbReference type="Proteomes" id="UP000295573">
    <property type="component" value="Unassembled WGS sequence"/>
</dbReference>
<keyword evidence="8 12" id="KW-0663">Pyridoxal phosphate</keyword>
<dbReference type="SUPFAM" id="SSF53383">
    <property type="entry name" value="PLP-dependent transferases"/>
    <property type="match status" value="1"/>
</dbReference>
<proteinExistence type="inferred from homology"/>
<evidence type="ECO:0000313" key="14">
    <source>
        <dbReference type="EMBL" id="TCO48714.1"/>
    </source>
</evidence>
<comment type="similarity">
    <text evidence="3">Belongs to the class-II pyridoxal-phosphate-dependent aminotransferase family. BioF subfamily.</text>
</comment>
<name>A0A4R2ITU7_9ACTN</name>
<keyword evidence="6" id="KW-0808">Transferase</keyword>
<comment type="pathway">
    <text evidence="2">Cofactor biosynthesis; biotin biosynthesis.</text>
</comment>
<evidence type="ECO:0000259" key="13">
    <source>
        <dbReference type="Pfam" id="PF00155"/>
    </source>
</evidence>
<dbReference type="AlphaFoldDB" id="A0A4R2ITU7"/>
<evidence type="ECO:0000256" key="9">
    <source>
        <dbReference type="ARBA" id="ARBA00032610"/>
    </source>
</evidence>
<evidence type="ECO:0000256" key="12">
    <source>
        <dbReference type="RuleBase" id="RU003693"/>
    </source>
</evidence>
<dbReference type="InterPro" id="IPR001917">
    <property type="entry name" value="Aminotrans_II_pyridoxalP_BS"/>
</dbReference>